<evidence type="ECO:0000313" key="2">
    <source>
        <dbReference type="EMBL" id="MFD0886776.1"/>
    </source>
</evidence>
<dbReference type="SUPFAM" id="SSF51126">
    <property type="entry name" value="Pectin lyase-like"/>
    <property type="match status" value="1"/>
</dbReference>
<sequence length="294" mass="29639">TGLTVQASGVTVKNGKIAGTGGEAVTVRPATADGTAEATFSDVQVTAGTTRVQNATLTVNGSNPALCLLTGLTVLASTATVEQCVAHGEVSVQDSPEVTLASSTLSGGRLTITKSGGVYNGTTFDNFPVTVAADAGENVFQDSLFKNSDTALEVKGGQRTTFDGDVFMNNSVGLLSTGGFAVTTVKNSVFHSNKTVGLLVNQNLAGVNPDPVADNIFFANGTSPRRLTDLGGNTVRGGLHLFTGTVTQATLTVARNSGLANGGFLIWAKPGSVTDGGGNRGPCGPKPKSGLTCA</sequence>
<evidence type="ECO:0008006" key="4">
    <source>
        <dbReference type="Google" id="ProtNLM"/>
    </source>
</evidence>
<organism evidence="2 3">
    <name type="scientific">Streptosporangium algeriense</name>
    <dbReference type="NCBI Taxonomy" id="1682748"/>
    <lineage>
        <taxon>Bacteria</taxon>
        <taxon>Bacillati</taxon>
        <taxon>Actinomycetota</taxon>
        <taxon>Actinomycetes</taxon>
        <taxon>Streptosporangiales</taxon>
        <taxon>Streptosporangiaceae</taxon>
        <taxon>Streptosporangium</taxon>
    </lineage>
</organism>
<name>A0ABW3DVD3_9ACTN</name>
<reference evidence="3" key="1">
    <citation type="journal article" date="2019" name="Int. J. Syst. Evol. Microbiol.">
        <title>The Global Catalogue of Microorganisms (GCM) 10K type strain sequencing project: providing services to taxonomists for standard genome sequencing and annotation.</title>
        <authorList>
            <consortium name="The Broad Institute Genomics Platform"/>
            <consortium name="The Broad Institute Genome Sequencing Center for Infectious Disease"/>
            <person name="Wu L."/>
            <person name="Ma J."/>
        </authorList>
    </citation>
    <scope>NUCLEOTIDE SEQUENCE [LARGE SCALE GENOMIC DNA]</scope>
    <source>
        <strain evidence="3">CCUG 62974</strain>
    </source>
</reference>
<comment type="caution">
    <text evidence="2">The sequence shown here is derived from an EMBL/GenBank/DDBJ whole genome shotgun (WGS) entry which is preliminary data.</text>
</comment>
<feature type="region of interest" description="Disordered" evidence="1">
    <location>
        <begin position="275"/>
        <end position="294"/>
    </location>
</feature>
<gene>
    <name evidence="2" type="ORF">ACFQ08_19690</name>
</gene>
<dbReference type="InterPro" id="IPR011050">
    <property type="entry name" value="Pectin_lyase_fold/virulence"/>
</dbReference>
<proteinExistence type="predicted"/>
<accession>A0ABW3DVD3</accession>
<keyword evidence="3" id="KW-1185">Reference proteome</keyword>
<feature type="non-terminal residue" evidence="2">
    <location>
        <position position="1"/>
    </location>
</feature>
<dbReference type="Proteomes" id="UP001597024">
    <property type="component" value="Unassembled WGS sequence"/>
</dbReference>
<evidence type="ECO:0000256" key="1">
    <source>
        <dbReference type="SAM" id="MobiDB-lite"/>
    </source>
</evidence>
<protein>
    <recommendedName>
        <fullName evidence="4">Right handed beta helix domain-containing protein</fullName>
    </recommendedName>
</protein>
<evidence type="ECO:0000313" key="3">
    <source>
        <dbReference type="Proteomes" id="UP001597024"/>
    </source>
</evidence>
<dbReference type="EMBL" id="JBHTHX010000711">
    <property type="protein sequence ID" value="MFD0886776.1"/>
    <property type="molecule type" value="Genomic_DNA"/>
</dbReference>